<feature type="region of interest" description="Disordered" evidence="1">
    <location>
        <begin position="169"/>
        <end position="199"/>
    </location>
</feature>
<accession>A0A6A6QII9</accession>
<organism evidence="2 3">
    <name type="scientific">Lophium mytilinum</name>
    <dbReference type="NCBI Taxonomy" id="390894"/>
    <lineage>
        <taxon>Eukaryota</taxon>
        <taxon>Fungi</taxon>
        <taxon>Dikarya</taxon>
        <taxon>Ascomycota</taxon>
        <taxon>Pezizomycotina</taxon>
        <taxon>Dothideomycetes</taxon>
        <taxon>Pleosporomycetidae</taxon>
        <taxon>Mytilinidiales</taxon>
        <taxon>Mytilinidiaceae</taxon>
        <taxon>Lophium</taxon>
    </lineage>
</organism>
<name>A0A6A6QII9_9PEZI</name>
<sequence>MSLKFLVRHGETTRDIILRPHDEIWGESITKCSHFEEDAYFEQKTYTSDTKYCCGDIEHYATLSDIPSSDFSPLGLFDCGNCYCAGHPWPEKRCFGKDCLFYQLDPVWSSSGDTKARNVVLDWYLHSQQQEYELDEIEWGPVMTANWIKGQDKVIDKRMEELQKPLEEWREGEKKAREEKMKRESVGEGSMDKKRGWLW</sequence>
<dbReference type="EMBL" id="MU004194">
    <property type="protein sequence ID" value="KAF2492032.1"/>
    <property type="molecule type" value="Genomic_DNA"/>
</dbReference>
<dbReference type="AlphaFoldDB" id="A0A6A6QII9"/>
<reference evidence="2" key="1">
    <citation type="journal article" date="2020" name="Stud. Mycol.">
        <title>101 Dothideomycetes genomes: a test case for predicting lifestyles and emergence of pathogens.</title>
        <authorList>
            <person name="Haridas S."/>
            <person name="Albert R."/>
            <person name="Binder M."/>
            <person name="Bloem J."/>
            <person name="Labutti K."/>
            <person name="Salamov A."/>
            <person name="Andreopoulos B."/>
            <person name="Baker S."/>
            <person name="Barry K."/>
            <person name="Bills G."/>
            <person name="Bluhm B."/>
            <person name="Cannon C."/>
            <person name="Castanera R."/>
            <person name="Culley D."/>
            <person name="Daum C."/>
            <person name="Ezra D."/>
            <person name="Gonzalez J."/>
            <person name="Henrissat B."/>
            <person name="Kuo A."/>
            <person name="Liang C."/>
            <person name="Lipzen A."/>
            <person name="Lutzoni F."/>
            <person name="Magnuson J."/>
            <person name="Mondo S."/>
            <person name="Nolan M."/>
            <person name="Ohm R."/>
            <person name="Pangilinan J."/>
            <person name="Park H.-J."/>
            <person name="Ramirez L."/>
            <person name="Alfaro M."/>
            <person name="Sun H."/>
            <person name="Tritt A."/>
            <person name="Yoshinaga Y."/>
            <person name="Zwiers L.-H."/>
            <person name="Turgeon B."/>
            <person name="Goodwin S."/>
            <person name="Spatafora J."/>
            <person name="Crous P."/>
            <person name="Grigoriev I."/>
        </authorList>
    </citation>
    <scope>NUCLEOTIDE SEQUENCE</scope>
    <source>
        <strain evidence="2">CBS 269.34</strain>
    </source>
</reference>
<evidence type="ECO:0000256" key="1">
    <source>
        <dbReference type="SAM" id="MobiDB-lite"/>
    </source>
</evidence>
<evidence type="ECO:0000313" key="3">
    <source>
        <dbReference type="Proteomes" id="UP000799750"/>
    </source>
</evidence>
<dbReference type="Proteomes" id="UP000799750">
    <property type="component" value="Unassembled WGS sequence"/>
</dbReference>
<keyword evidence="3" id="KW-1185">Reference proteome</keyword>
<gene>
    <name evidence="2" type="ORF">BU16DRAFT_101511</name>
</gene>
<proteinExistence type="predicted"/>
<evidence type="ECO:0000313" key="2">
    <source>
        <dbReference type="EMBL" id="KAF2492032.1"/>
    </source>
</evidence>
<protein>
    <submittedName>
        <fullName evidence="2">Uncharacterized protein</fullName>
    </submittedName>
</protein>